<keyword evidence="1 6" id="KW-0808">Transferase</keyword>
<dbReference type="OrthoDB" id="9815110at2"/>
<evidence type="ECO:0000259" key="5">
    <source>
        <dbReference type="PROSITE" id="PS50146"/>
    </source>
</evidence>
<keyword evidence="7" id="KW-1185">Reference proteome</keyword>
<dbReference type="EMBL" id="CP037423">
    <property type="protein sequence ID" value="QDV45730.1"/>
    <property type="molecule type" value="Genomic_DNA"/>
</dbReference>
<dbReference type="PANTHER" id="PTHR12358:SF106">
    <property type="entry name" value="LIPID KINASE YEGS"/>
    <property type="match status" value="1"/>
</dbReference>
<dbReference type="InterPro" id="IPR001206">
    <property type="entry name" value="Diacylglycerol_kinase_cat_dom"/>
</dbReference>
<evidence type="ECO:0000313" key="6">
    <source>
        <dbReference type="EMBL" id="QDV45730.1"/>
    </source>
</evidence>
<dbReference type="GO" id="GO:0004143">
    <property type="term" value="F:ATP-dependent diacylglycerol kinase activity"/>
    <property type="evidence" value="ECO:0007669"/>
    <property type="project" value="UniProtKB-EC"/>
</dbReference>
<sequence length="297" mass="32020">MTLDVILFTSPKAGSGAAREQLPRLAGLLAAAGIQCQTMSCPQTLHAVATQRRETGVSQPVVVAAGGDGTISLVAASTFPETPLLPMPMGTENLLARHLGQSNDAEAVMKTLTAGRAVNLDAGEANGRLFLIMATAGFDAEVVRRLHLRRKGHIRRHSYLKPIWQTCRTYRFPAIRVTAIDASGKIIQERRVGWAMAFNLPCYAAGLRIHPAATGDDGNLDLITFAGRGLLSGLGYVLGIVTGLHRRFAGVQENHVLSLRLESDQRVAYELDGDYAGRLPLEIKTLPQRIRLLVPSS</sequence>
<evidence type="ECO:0000256" key="1">
    <source>
        <dbReference type="ARBA" id="ARBA00022679"/>
    </source>
</evidence>
<dbReference type="Pfam" id="PF19279">
    <property type="entry name" value="YegS_C"/>
    <property type="match status" value="1"/>
</dbReference>
<feature type="domain" description="DAGKc" evidence="5">
    <location>
        <begin position="1"/>
        <end position="129"/>
    </location>
</feature>
<dbReference type="SUPFAM" id="SSF111331">
    <property type="entry name" value="NAD kinase/diacylglycerol kinase-like"/>
    <property type="match status" value="1"/>
</dbReference>
<keyword evidence="4" id="KW-0067">ATP-binding</keyword>
<evidence type="ECO:0000256" key="4">
    <source>
        <dbReference type="ARBA" id="ARBA00022840"/>
    </source>
</evidence>
<evidence type="ECO:0000256" key="3">
    <source>
        <dbReference type="ARBA" id="ARBA00022777"/>
    </source>
</evidence>
<reference evidence="6 7" key="1">
    <citation type="submission" date="2019-03" db="EMBL/GenBank/DDBJ databases">
        <title>Deep-cultivation of Planctomycetes and their phenomic and genomic characterization uncovers novel biology.</title>
        <authorList>
            <person name="Wiegand S."/>
            <person name="Jogler M."/>
            <person name="Boedeker C."/>
            <person name="Pinto D."/>
            <person name="Vollmers J."/>
            <person name="Rivas-Marin E."/>
            <person name="Kohn T."/>
            <person name="Peeters S.H."/>
            <person name="Heuer A."/>
            <person name="Rast P."/>
            <person name="Oberbeckmann S."/>
            <person name="Bunk B."/>
            <person name="Jeske O."/>
            <person name="Meyerdierks A."/>
            <person name="Storesund J.E."/>
            <person name="Kallscheuer N."/>
            <person name="Luecker S."/>
            <person name="Lage O.M."/>
            <person name="Pohl T."/>
            <person name="Merkel B.J."/>
            <person name="Hornburger P."/>
            <person name="Mueller R.-W."/>
            <person name="Bruemmer F."/>
            <person name="Labrenz M."/>
            <person name="Spormann A.M."/>
            <person name="Op den Camp H."/>
            <person name="Overmann J."/>
            <person name="Amann R."/>
            <person name="Jetten M.S.M."/>
            <person name="Mascher T."/>
            <person name="Medema M.H."/>
            <person name="Devos D.P."/>
            <person name="Kaster A.-K."/>
            <person name="Ovreas L."/>
            <person name="Rohde M."/>
            <person name="Galperin M.Y."/>
            <person name="Jogler C."/>
        </authorList>
    </citation>
    <scope>NUCLEOTIDE SEQUENCE [LARGE SCALE GENOMIC DNA]</scope>
    <source>
        <strain evidence="6 7">Enr13</strain>
    </source>
</reference>
<organism evidence="6 7">
    <name type="scientific">Stieleria neptunia</name>
    <dbReference type="NCBI Taxonomy" id="2527979"/>
    <lineage>
        <taxon>Bacteria</taxon>
        <taxon>Pseudomonadati</taxon>
        <taxon>Planctomycetota</taxon>
        <taxon>Planctomycetia</taxon>
        <taxon>Pirellulales</taxon>
        <taxon>Pirellulaceae</taxon>
        <taxon>Stieleria</taxon>
    </lineage>
</organism>
<dbReference type="PROSITE" id="PS50146">
    <property type="entry name" value="DAGK"/>
    <property type="match status" value="1"/>
</dbReference>
<protein>
    <submittedName>
        <fullName evidence="6">Diacylglycerol kinase</fullName>
        <ecNumber evidence="6">2.7.1.107</ecNumber>
    </submittedName>
</protein>
<dbReference type="GO" id="GO:0005886">
    <property type="term" value="C:plasma membrane"/>
    <property type="evidence" value="ECO:0007669"/>
    <property type="project" value="TreeGrafter"/>
</dbReference>
<gene>
    <name evidence="6" type="primary">dagK_2</name>
    <name evidence="6" type="ORF">Enr13x_56090</name>
</gene>
<dbReference type="Gene3D" id="3.40.50.10330">
    <property type="entry name" value="Probable inorganic polyphosphate/atp-NAD kinase, domain 1"/>
    <property type="match status" value="1"/>
</dbReference>
<dbReference type="InterPro" id="IPR016064">
    <property type="entry name" value="NAD/diacylglycerol_kinase_sf"/>
</dbReference>
<evidence type="ECO:0000313" key="7">
    <source>
        <dbReference type="Proteomes" id="UP000319004"/>
    </source>
</evidence>
<name>A0A518HXY9_9BACT</name>
<dbReference type="InterPro" id="IPR017438">
    <property type="entry name" value="ATP-NAD_kinase_N"/>
</dbReference>
<dbReference type="PANTHER" id="PTHR12358">
    <property type="entry name" value="SPHINGOSINE KINASE"/>
    <property type="match status" value="1"/>
</dbReference>
<dbReference type="InterPro" id="IPR050187">
    <property type="entry name" value="Lipid_Phosphate_FormReg"/>
</dbReference>
<dbReference type="AlphaFoldDB" id="A0A518HXY9"/>
<evidence type="ECO:0000256" key="2">
    <source>
        <dbReference type="ARBA" id="ARBA00022741"/>
    </source>
</evidence>
<proteinExistence type="predicted"/>
<keyword evidence="2" id="KW-0547">Nucleotide-binding</keyword>
<dbReference type="Proteomes" id="UP000319004">
    <property type="component" value="Chromosome"/>
</dbReference>
<dbReference type="Gene3D" id="2.60.200.40">
    <property type="match status" value="1"/>
</dbReference>
<accession>A0A518HXY9</accession>
<keyword evidence="3 6" id="KW-0418">Kinase</keyword>
<dbReference type="KEGG" id="snep:Enr13x_56090"/>
<dbReference type="RefSeq" id="WP_145389987.1">
    <property type="nucleotide sequence ID" value="NZ_CP037423.1"/>
</dbReference>
<dbReference type="GO" id="GO:0005524">
    <property type="term" value="F:ATP binding"/>
    <property type="evidence" value="ECO:0007669"/>
    <property type="project" value="UniProtKB-KW"/>
</dbReference>
<dbReference type="InterPro" id="IPR045540">
    <property type="entry name" value="YegS/DAGK_C"/>
</dbReference>
<dbReference type="EC" id="2.7.1.107" evidence="6"/>
<dbReference type="Pfam" id="PF00781">
    <property type="entry name" value="DAGK_cat"/>
    <property type="match status" value="1"/>
</dbReference>